<organism evidence="2 3">
    <name type="scientific">Forsythia ovata</name>
    <dbReference type="NCBI Taxonomy" id="205694"/>
    <lineage>
        <taxon>Eukaryota</taxon>
        <taxon>Viridiplantae</taxon>
        <taxon>Streptophyta</taxon>
        <taxon>Embryophyta</taxon>
        <taxon>Tracheophyta</taxon>
        <taxon>Spermatophyta</taxon>
        <taxon>Magnoliopsida</taxon>
        <taxon>eudicotyledons</taxon>
        <taxon>Gunneridae</taxon>
        <taxon>Pentapetalae</taxon>
        <taxon>asterids</taxon>
        <taxon>lamiids</taxon>
        <taxon>Lamiales</taxon>
        <taxon>Oleaceae</taxon>
        <taxon>Forsythieae</taxon>
        <taxon>Forsythia</taxon>
    </lineage>
</organism>
<evidence type="ECO:0000313" key="2">
    <source>
        <dbReference type="EMBL" id="KAL2514586.1"/>
    </source>
</evidence>
<comment type="caution">
    <text evidence="2">The sequence shown here is derived from an EMBL/GenBank/DDBJ whole genome shotgun (WGS) entry which is preliminary data.</text>
</comment>
<accession>A0ABD1TPE1</accession>
<feature type="region of interest" description="Disordered" evidence="1">
    <location>
        <begin position="50"/>
        <end position="69"/>
    </location>
</feature>
<dbReference type="AlphaFoldDB" id="A0ABD1TPE1"/>
<name>A0ABD1TPE1_9LAMI</name>
<evidence type="ECO:0000313" key="3">
    <source>
        <dbReference type="Proteomes" id="UP001604277"/>
    </source>
</evidence>
<keyword evidence="3" id="KW-1185">Reference proteome</keyword>
<feature type="compositionally biased region" description="Basic and acidic residues" evidence="1">
    <location>
        <begin position="52"/>
        <end position="62"/>
    </location>
</feature>
<dbReference type="EMBL" id="JBFOLJ010000008">
    <property type="protein sequence ID" value="KAL2514586.1"/>
    <property type="molecule type" value="Genomic_DNA"/>
</dbReference>
<dbReference type="Proteomes" id="UP001604277">
    <property type="component" value="Unassembled WGS sequence"/>
</dbReference>
<feature type="region of interest" description="Disordered" evidence="1">
    <location>
        <begin position="1"/>
        <end position="32"/>
    </location>
</feature>
<sequence>MNNVSDSSIELDHMISYEEKSNSGRSKFDEKCATPDKAKKNIILKKVAAGRISRESSKEKSQLKLGGLNSSDSRLDVMKSLDKKNHLQPEHGDKRLSKKLYFGKGDRAEVNRSGKSHSAAKVHPRVKKYVLVPNEFITSTEQQKLEANDLTASIDISVLQERLTNMINLGKWRSQYHPRVTVMPCVSILIEGNAAPILSKIHYPRADPLQNLDN</sequence>
<reference evidence="3" key="1">
    <citation type="submission" date="2024-07" db="EMBL/GenBank/DDBJ databases">
        <title>Two chromosome-level genome assemblies of Korean endemic species Abeliophyllum distichum and Forsythia ovata (Oleaceae).</title>
        <authorList>
            <person name="Jang H."/>
        </authorList>
    </citation>
    <scope>NUCLEOTIDE SEQUENCE [LARGE SCALE GENOMIC DNA]</scope>
</reference>
<protein>
    <submittedName>
        <fullName evidence="2">CW-type domain-containing protein</fullName>
    </submittedName>
</protein>
<gene>
    <name evidence="2" type="ORF">Fot_28557</name>
</gene>
<feature type="compositionally biased region" description="Basic and acidic residues" evidence="1">
    <location>
        <begin position="10"/>
        <end position="32"/>
    </location>
</feature>
<proteinExistence type="predicted"/>
<evidence type="ECO:0000256" key="1">
    <source>
        <dbReference type="SAM" id="MobiDB-lite"/>
    </source>
</evidence>